<keyword evidence="4" id="KW-0479">Metal-binding</keyword>
<dbReference type="WBParaSite" id="snap_masked-unitig_27172-processed-gene-0.0-mRNA-1">
    <property type="protein sequence ID" value="snap_masked-unitig_27172-processed-gene-0.0-mRNA-1"/>
    <property type="gene ID" value="snap_masked-unitig_27172-processed-gene-0.0"/>
</dbReference>
<evidence type="ECO:0000313" key="13">
    <source>
        <dbReference type="WBParaSite" id="snap_masked-unitig_27172-processed-gene-0.0-mRNA-1"/>
    </source>
</evidence>
<dbReference type="PANTHER" id="PTHR24392:SF49">
    <property type="entry name" value="PROTEIN HUNCHBACK"/>
    <property type="match status" value="1"/>
</dbReference>
<dbReference type="PANTHER" id="PTHR24392">
    <property type="entry name" value="ZINC FINGER PROTEIN"/>
    <property type="match status" value="1"/>
</dbReference>
<dbReference type="InterPro" id="IPR013087">
    <property type="entry name" value="Znf_C2H2_type"/>
</dbReference>
<dbReference type="SMART" id="SM00355">
    <property type="entry name" value="ZnF_C2H2"/>
    <property type="match status" value="3"/>
</dbReference>
<dbReference type="GO" id="GO:0008270">
    <property type="term" value="F:zinc ion binding"/>
    <property type="evidence" value="ECO:0007669"/>
    <property type="project" value="UniProtKB-KW"/>
</dbReference>
<dbReference type="SUPFAM" id="SSF57667">
    <property type="entry name" value="beta-beta-alpha zinc fingers"/>
    <property type="match status" value="1"/>
</dbReference>
<comment type="similarity">
    <text evidence="2">Belongs to the hunchback C2H2-type zinc-finger protein family.</text>
</comment>
<sequence length="484" mass="55420">SSIKIAFYSSPWRKPRPFLRGRTLARLNLHFFVVCFCLIRVSRIQHIDYVKRARLEAVFELFGKNSEAAETAKTKNELGLTRFGLLLESASSAIVLRKAAPAPKVMFLAHGQSTRDDGNYPRQLRHDVADKLERDFPEPERGRSCEERTFSADVELAAFSIESGSFVAAENSDSDNKRFHGNRVVGDNEADEAARRMPRRLPHQWPTLNFDEEDQLADELEEDEVVEDLDDLDDEVDEDQEAAVGKERSGAGDLQTWVMLTGSSPCHLLQLHRHDSHLLDTDSHLLNTTATCSTDSHLFRHDSHCVSRETFRQHMGTHYDQQCPQCDYKCRTSGRLRRHVRDFHSVCDFTAEDKTAFWEHARSHIKADRMLQCPTPPEYHIRNHFGSKPYKCGKCNYQCVNRSMLNSHLKSHTNVYQHSTCASTATSQRQTLNPRWQHAEEQAASAAKSRRRQQKARLKLQVQPELEAAAAPTERCHPVYQQLS</sequence>
<evidence type="ECO:0000256" key="2">
    <source>
        <dbReference type="ARBA" id="ARBA00007746"/>
    </source>
</evidence>
<evidence type="ECO:0000256" key="6">
    <source>
        <dbReference type="ARBA" id="ARBA00022771"/>
    </source>
</evidence>
<organism evidence="12 13">
    <name type="scientific">Macrostomum lignano</name>
    <dbReference type="NCBI Taxonomy" id="282301"/>
    <lineage>
        <taxon>Eukaryota</taxon>
        <taxon>Metazoa</taxon>
        <taxon>Spiralia</taxon>
        <taxon>Lophotrochozoa</taxon>
        <taxon>Platyhelminthes</taxon>
        <taxon>Rhabditophora</taxon>
        <taxon>Macrostomorpha</taxon>
        <taxon>Macrostomida</taxon>
        <taxon>Macrostomidae</taxon>
        <taxon>Macrostomum</taxon>
    </lineage>
</organism>
<evidence type="ECO:0000313" key="12">
    <source>
        <dbReference type="Proteomes" id="UP000095280"/>
    </source>
</evidence>
<feature type="domain" description="C2H2-type" evidence="11">
    <location>
        <begin position="390"/>
        <end position="417"/>
    </location>
</feature>
<dbReference type="Gene3D" id="3.30.160.60">
    <property type="entry name" value="Classic Zinc Finger"/>
    <property type="match status" value="1"/>
</dbReference>
<evidence type="ECO:0000256" key="4">
    <source>
        <dbReference type="ARBA" id="ARBA00022723"/>
    </source>
</evidence>
<keyword evidence="5" id="KW-0677">Repeat</keyword>
<dbReference type="FunFam" id="3.30.160.60:FF:000446">
    <property type="entry name" value="Zinc finger protein"/>
    <property type="match status" value="1"/>
</dbReference>
<name>A0A1I8JMR1_9PLAT</name>
<accession>A0A1I8JMR1</accession>
<dbReference type="Proteomes" id="UP000095280">
    <property type="component" value="Unplaced"/>
</dbReference>
<evidence type="ECO:0000256" key="5">
    <source>
        <dbReference type="ARBA" id="ARBA00022737"/>
    </source>
</evidence>
<evidence type="ECO:0000256" key="7">
    <source>
        <dbReference type="ARBA" id="ARBA00022833"/>
    </source>
</evidence>
<keyword evidence="3" id="KW-0217">Developmental protein</keyword>
<comment type="subcellular location">
    <subcellularLocation>
        <location evidence="1">Nucleus</location>
    </subcellularLocation>
</comment>
<keyword evidence="8" id="KW-0238">DNA-binding</keyword>
<reference evidence="13" key="1">
    <citation type="submission" date="2016-11" db="UniProtKB">
        <authorList>
            <consortium name="WormBaseParasite"/>
        </authorList>
    </citation>
    <scope>IDENTIFICATION</scope>
</reference>
<evidence type="ECO:0000256" key="10">
    <source>
        <dbReference type="PROSITE-ProRule" id="PRU00042"/>
    </source>
</evidence>
<dbReference type="AlphaFoldDB" id="A0A1I8JMR1"/>
<keyword evidence="7" id="KW-0862">Zinc</keyword>
<evidence type="ECO:0000256" key="1">
    <source>
        <dbReference type="ARBA" id="ARBA00004123"/>
    </source>
</evidence>
<dbReference type="PROSITE" id="PS50157">
    <property type="entry name" value="ZINC_FINGER_C2H2_2"/>
    <property type="match status" value="1"/>
</dbReference>
<keyword evidence="6 10" id="KW-0863">Zinc-finger</keyword>
<evidence type="ECO:0000256" key="8">
    <source>
        <dbReference type="ARBA" id="ARBA00023125"/>
    </source>
</evidence>
<evidence type="ECO:0000256" key="3">
    <source>
        <dbReference type="ARBA" id="ARBA00022473"/>
    </source>
</evidence>
<keyword evidence="9" id="KW-0539">Nucleus</keyword>
<protein>
    <submittedName>
        <fullName evidence="13">C2H2-type domain-containing protein</fullName>
    </submittedName>
</protein>
<evidence type="ECO:0000259" key="11">
    <source>
        <dbReference type="PROSITE" id="PS50157"/>
    </source>
</evidence>
<dbReference type="InterPro" id="IPR036236">
    <property type="entry name" value="Znf_C2H2_sf"/>
</dbReference>
<keyword evidence="12" id="KW-1185">Reference proteome</keyword>
<dbReference type="GO" id="GO:0003677">
    <property type="term" value="F:DNA binding"/>
    <property type="evidence" value="ECO:0007669"/>
    <property type="project" value="UniProtKB-KW"/>
</dbReference>
<dbReference type="PROSITE" id="PS00028">
    <property type="entry name" value="ZINC_FINGER_C2H2_1"/>
    <property type="match status" value="2"/>
</dbReference>
<dbReference type="GO" id="GO:0005634">
    <property type="term" value="C:nucleus"/>
    <property type="evidence" value="ECO:0007669"/>
    <property type="project" value="UniProtKB-SubCell"/>
</dbReference>
<evidence type="ECO:0000256" key="9">
    <source>
        <dbReference type="ARBA" id="ARBA00023242"/>
    </source>
</evidence>
<dbReference type="GO" id="GO:0035282">
    <property type="term" value="P:segmentation"/>
    <property type="evidence" value="ECO:0007669"/>
    <property type="project" value="UniProtKB-KW"/>
</dbReference>
<proteinExistence type="inferred from homology"/>